<dbReference type="EMBL" id="CP003390">
    <property type="protein sequence ID" value="AFI85882.1"/>
    <property type="molecule type" value="Genomic_DNA"/>
</dbReference>
<dbReference type="AlphaFoldDB" id="I1XNB3"/>
<name>I1XNB3_METNJ</name>
<reference evidence="1 2" key="1">
    <citation type="journal article" date="2012" name="J. Bacteriol.">
        <title>Complete genome sequences of Methylophaga sp. strain JAM1 and Methylophaga sp. strain JAM7.</title>
        <authorList>
            <person name="Villeneuve C."/>
            <person name="Martineau C."/>
            <person name="Mauffrey F."/>
            <person name="Villemur R."/>
        </authorList>
    </citation>
    <scope>NUCLEOTIDE SEQUENCE [LARGE SCALE GENOMIC DNA]</scope>
    <source>
        <strain evidence="1 2">JAM1</strain>
    </source>
</reference>
<dbReference type="Proteomes" id="UP000009144">
    <property type="component" value="Chromosome"/>
</dbReference>
<dbReference type="KEGG" id="mej:Q7A_3112"/>
<accession>I1XNB3</accession>
<evidence type="ECO:0000313" key="2">
    <source>
        <dbReference type="Proteomes" id="UP000009144"/>
    </source>
</evidence>
<dbReference type="RefSeq" id="WP_014708241.1">
    <property type="nucleotide sequence ID" value="NC_017857.3"/>
</dbReference>
<dbReference type="HOGENOM" id="CLU_2917353_0_0_6"/>
<dbReference type="PATRIC" id="fig|754476.3.peg.3058"/>
<gene>
    <name evidence="1" type="ordered locus">Q7A_3112</name>
</gene>
<dbReference type="STRING" id="754476.Q7A_3112"/>
<proteinExistence type="predicted"/>
<organism evidence="1 2">
    <name type="scientific">Methylophaga nitratireducenticrescens</name>
    <dbReference type="NCBI Taxonomy" id="754476"/>
    <lineage>
        <taxon>Bacteria</taxon>
        <taxon>Pseudomonadati</taxon>
        <taxon>Pseudomonadota</taxon>
        <taxon>Gammaproteobacteria</taxon>
        <taxon>Thiotrichales</taxon>
        <taxon>Piscirickettsiaceae</taxon>
        <taxon>Methylophaga</taxon>
    </lineage>
</organism>
<keyword evidence="2" id="KW-1185">Reference proteome</keyword>
<evidence type="ECO:0000313" key="1">
    <source>
        <dbReference type="EMBL" id="AFI85882.1"/>
    </source>
</evidence>
<reference evidence="1 2" key="2">
    <citation type="journal article" date="2013" name="Int. J. Syst. Evol. Microbiol.">
        <title>Methylophaga nitratireducenticrescens sp. nov. and Methylophaga frappieri sp. nov., isolated from the biofilm of the methanol-fed denitrification system treating the seawater at the Montreal Biodome.</title>
        <authorList>
            <person name="Villeneuve C."/>
            <person name="Martineau C."/>
            <person name="Mauffrey F."/>
            <person name="Villemur R."/>
        </authorList>
    </citation>
    <scope>NUCLEOTIDE SEQUENCE [LARGE SCALE GENOMIC DNA]</scope>
    <source>
        <strain evidence="1 2">JAM1</strain>
    </source>
</reference>
<sequence>MNYQTCDGLETVLDEEAGEGGGRVDVSHAGVECEADERVENGAVRAFSPAQRPYLEYLKVP</sequence>
<protein>
    <submittedName>
        <fullName evidence="1">Uncharacterized protein</fullName>
    </submittedName>
</protein>